<feature type="transmembrane region" description="Helical" evidence="4">
    <location>
        <begin position="82"/>
        <end position="103"/>
    </location>
</feature>
<keyword evidence="4" id="KW-1133">Transmembrane helix</keyword>
<dbReference type="PANTHER" id="PTHR43271:SF2">
    <property type="entry name" value="BLL2771 PROTEIN"/>
    <property type="match status" value="1"/>
</dbReference>
<dbReference type="SUPFAM" id="SSF103473">
    <property type="entry name" value="MFS general substrate transporter"/>
    <property type="match status" value="1"/>
</dbReference>
<feature type="transmembrane region" description="Helical" evidence="4">
    <location>
        <begin position="109"/>
        <end position="129"/>
    </location>
</feature>
<evidence type="ECO:0000256" key="1">
    <source>
        <dbReference type="ARBA" id="ARBA00004651"/>
    </source>
</evidence>
<comment type="caution">
    <text evidence="7">The sequence shown here is derived from an EMBL/GenBank/DDBJ whole genome shotgun (WGS) entry which is preliminary data.</text>
</comment>
<feature type="transmembrane region" description="Helical" evidence="4">
    <location>
        <begin position="333"/>
        <end position="355"/>
    </location>
</feature>
<dbReference type="AlphaFoldDB" id="A0A7C4E1W1"/>
<feature type="transmembrane region" description="Helical" evidence="4">
    <location>
        <begin position="54"/>
        <end position="75"/>
    </location>
</feature>
<feature type="transmembrane region" description="Helical" evidence="4">
    <location>
        <begin position="302"/>
        <end position="321"/>
    </location>
</feature>
<feature type="domain" description="Major facilitator superfamily (MFS) profile" evidence="5">
    <location>
        <begin position="16"/>
        <end position="387"/>
    </location>
</feature>
<feature type="transmembrane region" description="Helical" evidence="4">
    <location>
        <begin position="141"/>
        <end position="162"/>
    </location>
</feature>
<dbReference type="GO" id="GO:0005886">
    <property type="term" value="C:plasma membrane"/>
    <property type="evidence" value="ECO:0007669"/>
    <property type="project" value="UniProtKB-SubCell"/>
</dbReference>
<feature type="transmembrane region" description="Helical" evidence="4">
    <location>
        <begin position="247"/>
        <end position="267"/>
    </location>
</feature>
<evidence type="ECO:0000313" key="6">
    <source>
        <dbReference type="EMBL" id="HGL41278.1"/>
    </source>
</evidence>
<evidence type="ECO:0000256" key="2">
    <source>
        <dbReference type="ARBA" id="ARBA00022448"/>
    </source>
</evidence>
<evidence type="ECO:0000256" key="4">
    <source>
        <dbReference type="SAM" id="Phobius"/>
    </source>
</evidence>
<dbReference type="EMBL" id="DRXG01000098">
    <property type="protein sequence ID" value="HHN52534.1"/>
    <property type="molecule type" value="Genomic_DNA"/>
</dbReference>
<keyword evidence="2" id="KW-0813">Transport</keyword>
<name>A0A7C4E1W1_CALS0</name>
<dbReference type="Pfam" id="PF07690">
    <property type="entry name" value="MFS_1"/>
    <property type="match status" value="1"/>
</dbReference>
<feature type="transmembrane region" description="Helical" evidence="4">
    <location>
        <begin position="361"/>
        <end position="383"/>
    </location>
</feature>
<keyword evidence="4" id="KW-0812">Transmembrane</keyword>
<keyword evidence="3" id="KW-1003">Cell membrane</keyword>
<feature type="transmembrane region" description="Helical" evidence="4">
    <location>
        <begin position="279"/>
        <end position="296"/>
    </location>
</feature>
<organism evidence="7">
    <name type="scientific">Caldiarchaeum subterraneum</name>
    <dbReference type="NCBI Taxonomy" id="311458"/>
    <lineage>
        <taxon>Archaea</taxon>
        <taxon>Nitrososphaerota</taxon>
        <taxon>Candidatus Caldarchaeales</taxon>
        <taxon>Candidatus Caldarchaeaceae</taxon>
        <taxon>Candidatus Caldarchaeum</taxon>
    </lineage>
</organism>
<evidence type="ECO:0000313" key="8">
    <source>
        <dbReference type="EMBL" id="HHN52534.1"/>
    </source>
</evidence>
<evidence type="ECO:0000256" key="3">
    <source>
        <dbReference type="ARBA" id="ARBA00022475"/>
    </source>
</evidence>
<dbReference type="Gene3D" id="1.20.1250.20">
    <property type="entry name" value="MFS general substrate transporter like domains"/>
    <property type="match status" value="2"/>
</dbReference>
<dbReference type="PANTHER" id="PTHR43271">
    <property type="entry name" value="BLL2771 PROTEIN"/>
    <property type="match status" value="1"/>
</dbReference>
<reference evidence="7" key="1">
    <citation type="journal article" date="2020" name="mSystems">
        <title>Genome- and Community-Level Interaction Insights into Carbon Utilization and Element Cycling Functions of Hydrothermarchaeota in Hydrothermal Sediment.</title>
        <authorList>
            <person name="Zhou Z."/>
            <person name="Liu Y."/>
            <person name="Xu W."/>
            <person name="Pan J."/>
            <person name="Luo Z.H."/>
            <person name="Li M."/>
        </authorList>
    </citation>
    <scope>NUCLEOTIDE SEQUENCE [LARGE SCALE GENOMIC DNA]</scope>
    <source>
        <strain evidence="8">SpSt-1073</strain>
        <strain evidence="7">SpSt-613</strain>
        <strain evidence="6">SpSt-669</strain>
    </source>
</reference>
<dbReference type="EMBL" id="DTAD01000070">
    <property type="protein sequence ID" value="HGN90718.1"/>
    <property type="molecule type" value="Genomic_DNA"/>
</dbReference>
<evidence type="ECO:0000313" key="7">
    <source>
        <dbReference type="EMBL" id="HGN90718.1"/>
    </source>
</evidence>
<feature type="transmembrane region" description="Helical" evidence="4">
    <location>
        <begin position="211"/>
        <end position="227"/>
    </location>
</feature>
<dbReference type="InterPro" id="IPR036259">
    <property type="entry name" value="MFS_trans_sf"/>
</dbReference>
<dbReference type="InterPro" id="IPR020846">
    <property type="entry name" value="MFS_dom"/>
</dbReference>
<dbReference type="InterPro" id="IPR011701">
    <property type="entry name" value="MFS"/>
</dbReference>
<keyword evidence="4" id="KW-0472">Membrane</keyword>
<accession>A0A7C4E1W1</accession>
<evidence type="ECO:0000259" key="5">
    <source>
        <dbReference type="PROSITE" id="PS50850"/>
    </source>
</evidence>
<dbReference type="GO" id="GO:0022857">
    <property type="term" value="F:transmembrane transporter activity"/>
    <property type="evidence" value="ECO:0007669"/>
    <property type="project" value="InterPro"/>
</dbReference>
<protein>
    <submittedName>
        <fullName evidence="7">MFS transporter</fullName>
    </submittedName>
</protein>
<feature type="transmembrane region" description="Helical" evidence="4">
    <location>
        <begin position="168"/>
        <end position="190"/>
    </location>
</feature>
<gene>
    <name evidence="8" type="ORF">ENM30_04390</name>
    <name evidence="7" type="ORF">ENT82_06305</name>
    <name evidence="6" type="ORF">ENU43_06400</name>
</gene>
<proteinExistence type="predicted"/>
<feature type="transmembrane region" description="Helical" evidence="4">
    <location>
        <begin position="14"/>
        <end position="34"/>
    </location>
</feature>
<dbReference type="EMBL" id="DTCM01000078">
    <property type="protein sequence ID" value="HGL41278.1"/>
    <property type="molecule type" value="Genomic_DNA"/>
</dbReference>
<dbReference type="PROSITE" id="PS50850">
    <property type="entry name" value="MFS"/>
    <property type="match status" value="1"/>
</dbReference>
<comment type="subcellular location">
    <subcellularLocation>
        <location evidence="1">Cell membrane</location>
        <topology evidence="1">Multi-pass membrane protein</topology>
    </subcellularLocation>
</comment>
<sequence length="387" mass="42288">MVKGHLRLPRDRRWLLLSWLFVDRIVYTLNWLAISPAQPFLATEFNIGLSALGILGAVFLLGVALFQLPAAILAARYGAKKIALLGLFLSSFFAGLCGLAPAFEYLLVLRFLTGVFLSFFFGPGITFFTPLFNTRERGTAVGVYNAGFHTGTLVTLGVWPTIMSLYGWRLGLLVPGVAGVLLAFATYWVSRWVEDPVDPRGVHVSTIGNRLVLYSALGLGFAGAAWYPLTQFGILYLTSEAKLDVGIAGAMVSVLSLGSVVGAPLSGRLYDRARDRKRLLYLLNLLNSVSLAAFSISPVQAIIPIVFMTGLFYTASNNLYYVTPMMVVSQSEIAVTVATVNMVHLLAASAIPYVFSAVAESWGYFAGWMMMVFVSLLAVLCVWRMRF</sequence>